<keyword evidence="3" id="KW-1185">Reference proteome</keyword>
<organism evidence="2 3">
    <name type="scientific">Streptomyces piniterrae</name>
    <dbReference type="NCBI Taxonomy" id="2571125"/>
    <lineage>
        <taxon>Bacteria</taxon>
        <taxon>Bacillati</taxon>
        <taxon>Actinomycetota</taxon>
        <taxon>Actinomycetes</taxon>
        <taxon>Kitasatosporales</taxon>
        <taxon>Streptomycetaceae</taxon>
        <taxon>Streptomyces</taxon>
    </lineage>
</organism>
<dbReference type="Proteomes" id="UP000308697">
    <property type="component" value="Unassembled WGS sequence"/>
</dbReference>
<dbReference type="AlphaFoldDB" id="A0A4U0NJ58"/>
<protein>
    <submittedName>
        <fullName evidence="2">Uncharacterized protein</fullName>
    </submittedName>
</protein>
<feature type="compositionally biased region" description="Basic and acidic residues" evidence="1">
    <location>
        <begin position="1"/>
        <end position="18"/>
    </location>
</feature>
<accession>A0A4U0NJ58</accession>
<dbReference type="RefSeq" id="WP_136740029.1">
    <property type="nucleotide sequence ID" value="NZ_SUMB01000004.1"/>
</dbReference>
<sequence>MSVLDDRGTRTRRTEASRPRRSAAAAHGTATRAAPKRYALTSPAPGRQPRPVRRPQPIRLLAAQPTLRPWLSSQATNVERHLAALRPFTRAEFGTGDQAPSEGHIQAVNELLSTLRRPLSTMTSAVRIAAEAAVEQPTPRQLTELLRLKSKAHDWVRATERIWDFYLELFGQRQSRYAEWLLGCDRIALDCYQYAYLGLGTARSIPAPPPFSYMRTGFSPATFRRGIPLRRLGRRLNPFPLIQLPYHRLVNPWTLGAVLHEISHNLQNDLGLQHTVPRAIQARLRAAGLPPGVTATWTHWNREIYADLSGLLLGGPEIVGSLFDVVGRSPELSLGYVPGGVHPTPYLRGFLSTHLLARMGFTDRAAQYERMWRRLYPNPARSSIPAALLRTAPTAVPAVVDAVCYTPFPSLGNRTLASVLRFEKKEQAMVEEAADRLARGVDPGVVPERFLIGAVRFAADRGLAGHERLMRNFFSELARR</sequence>
<feature type="compositionally biased region" description="Low complexity" evidence="1">
    <location>
        <begin position="22"/>
        <end position="33"/>
    </location>
</feature>
<dbReference type="OrthoDB" id="4760135at2"/>
<feature type="region of interest" description="Disordered" evidence="1">
    <location>
        <begin position="1"/>
        <end position="56"/>
    </location>
</feature>
<proteinExistence type="predicted"/>
<evidence type="ECO:0000313" key="3">
    <source>
        <dbReference type="Proteomes" id="UP000308697"/>
    </source>
</evidence>
<dbReference type="EMBL" id="SUMB01000004">
    <property type="protein sequence ID" value="TJZ54103.1"/>
    <property type="molecule type" value="Genomic_DNA"/>
</dbReference>
<gene>
    <name evidence="2" type="ORF">FCH28_12925</name>
</gene>
<comment type="caution">
    <text evidence="2">The sequence shown here is derived from an EMBL/GenBank/DDBJ whole genome shotgun (WGS) entry which is preliminary data.</text>
</comment>
<evidence type="ECO:0000313" key="2">
    <source>
        <dbReference type="EMBL" id="TJZ54103.1"/>
    </source>
</evidence>
<evidence type="ECO:0000256" key="1">
    <source>
        <dbReference type="SAM" id="MobiDB-lite"/>
    </source>
</evidence>
<reference evidence="2 3" key="1">
    <citation type="submission" date="2019-04" db="EMBL/GenBank/DDBJ databases">
        <title>Streptomyces piniterrae sp. nov., a heliquinomycin-producing actinomycete isolated from rhizosphere soil of Pinus yunnanensis.</title>
        <authorList>
            <person name="Zhuang X."/>
            <person name="Zhao J."/>
        </authorList>
    </citation>
    <scope>NUCLEOTIDE SEQUENCE [LARGE SCALE GENOMIC DNA]</scope>
    <source>
        <strain evidence="3">jys28</strain>
    </source>
</reference>
<feature type="compositionally biased region" description="Low complexity" evidence="1">
    <location>
        <begin position="43"/>
        <end position="56"/>
    </location>
</feature>
<name>A0A4U0NJ58_9ACTN</name>